<comment type="pathway">
    <text evidence="10">Lipid metabolism; phospholipid metabolism.</text>
</comment>
<keyword evidence="6 10" id="KW-0443">Lipid metabolism</keyword>
<evidence type="ECO:0000256" key="3">
    <source>
        <dbReference type="ARBA" id="ARBA00022679"/>
    </source>
</evidence>
<sequence>METLLAIVASYLIGSIPIGVLISRTKGVNIREHGSGNIGATNVWRTLGPVPGIIVLLLDMSKGVAAVLIGRHFGGTETELMAAFGALCGHSWSIFLTFKGGKIVATGAGVLLAISPAATLVALVVLLTTVGISRYVSLGSILAAVSVPISLYLLHMDGLYVLFGVLLMIFVIYKHRANIERILAGTEFKVGKGRRS</sequence>
<keyword evidence="11" id="KW-0012">Acyltransferase</keyword>
<protein>
    <recommendedName>
        <fullName evidence="10">Glycerol-3-phosphate acyltransferase</fullName>
    </recommendedName>
    <alternativeName>
        <fullName evidence="10">Acyl-PO4 G3P acyltransferase</fullName>
    </alternativeName>
    <alternativeName>
        <fullName evidence="10">Acyl-phosphate--glycerol-3-phosphate acyltransferase</fullName>
    </alternativeName>
    <alternativeName>
        <fullName evidence="10">G3P acyltransferase</fullName>
        <shortName evidence="10">GPAT</shortName>
        <ecNumber evidence="10">2.3.1.275</ecNumber>
    </alternativeName>
    <alternativeName>
        <fullName evidence="10">Lysophosphatidic acid synthase</fullName>
        <shortName evidence="10">LPA synthase</shortName>
    </alternativeName>
</protein>
<feature type="transmembrane region" description="Helical" evidence="10">
    <location>
        <begin position="6"/>
        <end position="22"/>
    </location>
</feature>
<evidence type="ECO:0000256" key="6">
    <source>
        <dbReference type="ARBA" id="ARBA00023098"/>
    </source>
</evidence>
<feature type="transmembrane region" description="Helical" evidence="10">
    <location>
        <begin position="152"/>
        <end position="173"/>
    </location>
</feature>
<dbReference type="InterPro" id="IPR003811">
    <property type="entry name" value="G3P_acylTferase_PlsY"/>
</dbReference>
<keyword evidence="8 10" id="KW-0594">Phospholipid biosynthesis</keyword>
<dbReference type="PANTHER" id="PTHR30309">
    <property type="entry name" value="INNER MEMBRANE PROTEIN YGIH"/>
    <property type="match status" value="1"/>
</dbReference>
<comment type="similarity">
    <text evidence="10">Belongs to the PlsY family.</text>
</comment>
<dbReference type="RefSeq" id="WP_207545095.1">
    <property type="nucleotide sequence ID" value="NZ_FOYM01000002.1"/>
</dbReference>
<dbReference type="GO" id="GO:0008654">
    <property type="term" value="P:phospholipid biosynthetic process"/>
    <property type="evidence" value="ECO:0007669"/>
    <property type="project" value="UniProtKB-UniRule"/>
</dbReference>
<dbReference type="EC" id="2.3.1.275" evidence="10"/>
<dbReference type="Proteomes" id="UP000199584">
    <property type="component" value="Unassembled WGS sequence"/>
</dbReference>
<keyword evidence="1 10" id="KW-1003">Cell membrane</keyword>
<feature type="transmembrane region" description="Helical" evidence="10">
    <location>
        <begin position="110"/>
        <end position="132"/>
    </location>
</feature>
<dbReference type="HAMAP" id="MF_01043">
    <property type="entry name" value="PlsY"/>
    <property type="match status" value="1"/>
</dbReference>
<evidence type="ECO:0000256" key="1">
    <source>
        <dbReference type="ARBA" id="ARBA00022475"/>
    </source>
</evidence>
<keyword evidence="7 10" id="KW-0472">Membrane</keyword>
<keyword evidence="12" id="KW-1185">Reference proteome</keyword>
<proteinExistence type="inferred from homology"/>
<keyword evidence="9 10" id="KW-1208">Phospholipid metabolism</keyword>
<evidence type="ECO:0000256" key="5">
    <source>
        <dbReference type="ARBA" id="ARBA00022989"/>
    </source>
</evidence>
<comment type="catalytic activity">
    <reaction evidence="10">
        <text>an acyl phosphate + sn-glycerol 3-phosphate = a 1-acyl-sn-glycero-3-phosphate + phosphate</text>
        <dbReference type="Rhea" id="RHEA:34075"/>
        <dbReference type="ChEBI" id="CHEBI:43474"/>
        <dbReference type="ChEBI" id="CHEBI:57597"/>
        <dbReference type="ChEBI" id="CHEBI:57970"/>
        <dbReference type="ChEBI" id="CHEBI:59918"/>
        <dbReference type="EC" id="2.3.1.275"/>
    </reaction>
</comment>
<dbReference type="GO" id="GO:0005886">
    <property type="term" value="C:plasma membrane"/>
    <property type="evidence" value="ECO:0007669"/>
    <property type="project" value="UniProtKB-SubCell"/>
</dbReference>
<dbReference type="AlphaFoldDB" id="A0A1I6CU77"/>
<dbReference type="GO" id="GO:0043772">
    <property type="term" value="F:acyl-phosphate glycerol-3-phosphate acyltransferase activity"/>
    <property type="evidence" value="ECO:0007669"/>
    <property type="project" value="UniProtKB-UniRule"/>
</dbReference>
<feature type="transmembrane region" description="Helical" evidence="10">
    <location>
        <begin position="43"/>
        <end position="60"/>
    </location>
</feature>
<dbReference type="PANTHER" id="PTHR30309:SF0">
    <property type="entry name" value="GLYCEROL-3-PHOSPHATE ACYLTRANSFERASE-RELATED"/>
    <property type="match status" value="1"/>
</dbReference>
<name>A0A1I6CU77_9FIRM</name>
<evidence type="ECO:0000256" key="10">
    <source>
        <dbReference type="HAMAP-Rule" id="MF_01043"/>
    </source>
</evidence>
<accession>A0A1I6CU77</accession>
<evidence type="ECO:0000256" key="4">
    <source>
        <dbReference type="ARBA" id="ARBA00022692"/>
    </source>
</evidence>
<evidence type="ECO:0000313" key="11">
    <source>
        <dbReference type="EMBL" id="SFQ96692.1"/>
    </source>
</evidence>
<feature type="transmembrane region" description="Helical" evidence="10">
    <location>
        <begin position="80"/>
        <end position="98"/>
    </location>
</feature>
<dbReference type="EMBL" id="FOYM01000002">
    <property type="protein sequence ID" value="SFQ96692.1"/>
    <property type="molecule type" value="Genomic_DNA"/>
</dbReference>
<dbReference type="STRING" id="39060.SAMN05660706_10244"/>
<comment type="subcellular location">
    <subcellularLocation>
        <location evidence="10">Cell membrane</location>
        <topology evidence="10">Multi-pass membrane protein</topology>
    </subcellularLocation>
</comment>
<keyword evidence="4 10" id="KW-0812">Transmembrane</keyword>
<evidence type="ECO:0000256" key="9">
    <source>
        <dbReference type="ARBA" id="ARBA00023264"/>
    </source>
</evidence>
<keyword evidence="2 10" id="KW-0444">Lipid biosynthesis</keyword>
<comment type="function">
    <text evidence="10">Catalyzes the transfer of an acyl group from acyl-phosphate (acyl-PO(4)) to glycerol-3-phosphate (G3P) to form lysophosphatidic acid (LPA). This enzyme utilizes acyl-phosphate as fatty acyl donor, but not acyl-CoA or acyl-ACP.</text>
</comment>
<evidence type="ECO:0000256" key="2">
    <source>
        <dbReference type="ARBA" id="ARBA00022516"/>
    </source>
</evidence>
<dbReference type="SMART" id="SM01207">
    <property type="entry name" value="G3P_acyltransf"/>
    <property type="match status" value="1"/>
</dbReference>
<organism evidence="11 12">
    <name type="scientific">Desulfoscipio geothermicus DSM 3669</name>
    <dbReference type="NCBI Taxonomy" id="1121426"/>
    <lineage>
        <taxon>Bacteria</taxon>
        <taxon>Bacillati</taxon>
        <taxon>Bacillota</taxon>
        <taxon>Clostridia</taxon>
        <taxon>Eubacteriales</taxon>
        <taxon>Desulfallaceae</taxon>
        <taxon>Desulfoscipio</taxon>
    </lineage>
</organism>
<comment type="subunit">
    <text evidence="10">Probably interacts with PlsX.</text>
</comment>
<evidence type="ECO:0000313" key="12">
    <source>
        <dbReference type="Proteomes" id="UP000199584"/>
    </source>
</evidence>
<keyword evidence="5 10" id="KW-1133">Transmembrane helix</keyword>
<gene>
    <name evidence="10" type="primary">plsY</name>
    <name evidence="11" type="ORF">SAMN05660706_10244</name>
</gene>
<keyword evidence="3 10" id="KW-0808">Transferase</keyword>
<evidence type="ECO:0000256" key="7">
    <source>
        <dbReference type="ARBA" id="ARBA00023136"/>
    </source>
</evidence>
<dbReference type="UniPathway" id="UPA00085"/>
<dbReference type="Pfam" id="PF02660">
    <property type="entry name" value="G3P_acyltransf"/>
    <property type="match status" value="1"/>
</dbReference>
<evidence type="ECO:0000256" key="8">
    <source>
        <dbReference type="ARBA" id="ARBA00023209"/>
    </source>
</evidence>
<dbReference type="NCBIfam" id="TIGR00023">
    <property type="entry name" value="glycerol-3-phosphate 1-O-acyltransferase PlsY"/>
    <property type="match status" value="1"/>
</dbReference>
<reference evidence="12" key="1">
    <citation type="submission" date="2016-10" db="EMBL/GenBank/DDBJ databases">
        <authorList>
            <person name="Varghese N."/>
            <person name="Submissions S."/>
        </authorList>
    </citation>
    <scope>NUCLEOTIDE SEQUENCE [LARGE SCALE GENOMIC DNA]</scope>
    <source>
        <strain evidence="12">DSM 3669</strain>
    </source>
</reference>